<evidence type="ECO:0000256" key="1">
    <source>
        <dbReference type="ARBA" id="ARBA00022801"/>
    </source>
</evidence>
<gene>
    <name evidence="3" type="ORF">IAC75_02310</name>
</gene>
<feature type="domain" description="HD" evidence="2">
    <location>
        <begin position="170"/>
        <end position="289"/>
    </location>
</feature>
<dbReference type="PANTHER" id="PTHR37294:SF1">
    <property type="entry name" value="3'-5' EXORIBONUCLEASE YHAM"/>
    <property type="match status" value="1"/>
</dbReference>
<evidence type="ECO:0000259" key="2">
    <source>
        <dbReference type="PROSITE" id="PS51831"/>
    </source>
</evidence>
<dbReference type="AlphaFoldDB" id="A0A9D1NJE1"/>
<dbReference type="GO" id="GO:0031125">
    <property type="term" value="P:rRNA 3'-end processing"/>
    <property type="evidence" value="ECO:0007669"/>
    <property type="project" value="TreeGrafter"/>
</dbReference>
<dbReference type="NCBIfam" id="TIGR00277">
    <property type="entry name" value="HDIG"/>
    <property type="match status" value="1"/>
</dbReference>
<proteinExistence type="predicted"/>
<dbReference type="SUPFAM" id="SSF109604">
    <property type="entry name" value="HD-domain/PDEase-like"/>
    <property type="match status" value="1"/>
</dbReference>
<organism evidence="3 4">
    <name type="scientific">Candidatus Spyradosoma merdigallinarum</name>
    <dbReference type="NCBI Taxonomy" id="2840950"/>
    <lineage>
        <taxon>Bacteria</taxon>
        <taxon>Pseudomonadati</taxon>
        <taxon>Verrucomicrobiota</taxon>
        <taxon>Opitutia</taxon>
        <taxon>Opitutia incertae sedis</taxon>
        <taxon>Candidatus Spyradosoma</taxon>
    </lineage>
</organism>
<dbReference type="Pfam" id="PF01966">
    <property type="entry name" value="HD"/>
    <property type="match status" value="1"/>
</dbReference>
<evidence type="ECO:0000313" key="3">
    <source>
        <dbReference type="EMBL" id="HIV03966.1"/>
    </source>
</evidence>
<dbReference type="InterPro" id="IPR006674">
    <property type="entry name" value="HD_domain"/>
</dbReference>
<dbReference type="InterPro" id="IPR050798">
    <property type="entry name" value="YhaM_exoribonuc/phosphodiest"/>
</dbReference>
<reference evidence="3" key="2">
    <citation type="journal article" date="2021" name="PeerJ">
        <title>Extensive microbial diversity within the chicken gut microbiome revealed by metagenomics and culture.</title>
        <authorList>
            <person name="Gilroy R."/>
            <person name="Ravi A."/>
            <person name="Getino M."/>
            <person name="Pursley I."/>
            <person name="Horton D.L."/>
            <person name="Alikhan N.F."/>
            <person name="Baker D."/>
            <person name="Gharbi K."/>
            <person name="Hall N."/>
            <person name="Watson M."/>
            <person name="Adriaenssens E.M."/>
            <person name="Foster-Nyarko E."/>
            <person name="Jarju S."/>
            <person name="Secka A."/>
            <person name="Antonio M."/>
            <person name="Oren A."/>
            <person name="Chaudhuri R.R."/>
            <person name="La Ragione R."/>
            <person name="Hildebrand F."/>
            <person name="Pallen M.J."/>
        </authorList>
    </citation>
    <scope>NUCLEOTIDE SEQUENCE</scope>
    <source>
        <strain evidence="3">10669</strain>
    </source>
</reference>
<reference evidence="3" key="1">
    <citation type="submission" date="2020-10" db="EMBL/GenBank/DDBJ databases">
        <authorList>
            <person name="Gilroy R."/>
        </authorList>
    </citation>
    <scope>NUCLEOTIDE SEQUENCE</scope>
    <source>
        <strain evidence="3">10669</strain>
    </source>
</reference>
<dbReference type="Gene3D" id="1.10.3210.10">
    <property type="entry name" value="Hypothetical protein af1432"/>
    <property type="match status" value="1"/>
</dbReference>
<dbReference type="PANTHER" id="PTHR37294">
    <property type="entry name" value="3'-5' EXORIBONUCLEASE YHAM"/>
    <property type="match status" value="1"/>
</dbReference>
<dbReference type="InterPro" id="IPR003607">
    <property type="entry name" value="HD/PDEase_dom"/>
</dbReference>
<dbReference type="InterPro" id="IPR006675">
    <property type="entry name" value="HDIG_dom"/>
</dbReference>
<dbReference type="GO" id="GO:0003676">
    <property type="term" value="F:nucleic acid binding"/>
    <property type="evidence" value="ECO:0007669"/>
    <property type="project" value="InterPro"/>
</dbReference>
<dbReference type="SMART" id="SM00471">
    <property type="entry name" value="HDc"/>
    <property type="match status" value="1"/>
</dbReference>
<dbReference type="Proteomes" id="UP000886812">
    <property type="component" value="Unassembled WGS sequence"/>
</dbReference>
<dbReference type="Pfam" id="PF01336">
    <property type="entry name" value="tRNA_anti-codon"/>
    <property type="match status" value="1"/>
</dbReference>
<dbReference type="GO" id="GO:0016787">
    <property type="term" value="F:hydrolase activity"/>
    <property type="evidence" value="ECO:0007669"/>
    <property type="project" value="UniProtKB-KW"/>
</dbReference>
<comment type="caution">
    <text evidence="3">The sequence shown here is derived from an EMBL/GenBank/DDBJ whole genome shotgun (WGS) entry which is preliminary data.</text>
</comment>
<accession>A0A9D1NJE1</accession>
<name>A0A9D1NJE1_9BACT</name>
<dbReference type="InterPro" id="IPR004365">
    <property type="entry name" value="NA-bd_OB_tRNA"/>
</dbReference>
<dbReference type="PROSITE" id="PS51831">
    <property type="entry name" value="HD"/>
    <property type="match status" value="1"/>
</dbReference>
<dbReference type="CDD" id="cd00077">
    <property type="entry name" value="HDc"/>
    <property type="match status" value="1"/>
</dbReference>
<dbReference type="EMBL" id="DVOG01000061">
    <property type="protein sequence ID" value="HIV03966.1"/>
    <property type="molecule type" value="Genomic_DNA"/>
</dbReference>
<keyword evidence="1" id="KW-0378">Hydrolase</keyword>
<protein>
    <submittedName>
        <fullName evidence="3">HD domain-containing protein</fullName>
    </submittedName>
</protein>
<evidence type="ECO:0000313" key="4">
    <source>
        <dbReference type="Proteomes" id="UP000886812"/>
    </source>
</evidence>
<sequence length="344" mass="37369">MPISATVSELKTLPPSNCFFGVFILKKIASRTARNGSPFFTLDLGDRTGTFSCTVFSDSPVAGTLRELRDGSVVRVEGVTGTYQGRFSPKIEDIFELSDEEIEHNGLAERLVAVSPENFDALCAELAEHVESIEDEGLRNTTRAALDEAGDVFKNSSAAISMHHAYRHGLLEHSCHLARVARALLPLYPQVDPSLALAGALLHDIGKTVEYTQGLSTRKTRAGILQGHVVLGYRIVRKHGLKNRLAPELLERLEHIVLSHQGELEWGAAALAATPEAIFVSMIDNLDAKMGMVQAALRDTPGTEEFSEFFPGLKSSVLVVPPFPRRRDAAGTEEEPGAESEGTL</sequence>